<reference evidence="2" key="1">
    <citation type="journal article" date="2015" name="ISME J.">
        <title>Draft Genome Sequence of Streptomyces incarnatus NRRL8089, which Produces the Nucleoside Antibiotic Sinefungin.</title>
        <authorList>
            <person name="Oshima K."/>
            <person name="Hattori M."/>
            <person name="Shimizu H."/>
            <person name="Fukuda K."/>
            <person name="Nemoto M."/>
            <person name="Inagaki K."/>
            <person name="Tamura T."/>
        </authorList>
    </citation>
    <scope>NUCLEOTIDE SEQUENCE</scope>
    <source>
        <strain evidence="2">FACHB-1277</strain>
    </source>
</reference>
<evidence type="ECO:0000313" key="2">
    <source>
        <dbReference type="EMBL" id="MBD2152780.1"/>
    </source>
</evidence>
<dbReference type="InterPro" id="IPR013783">
    <property type="entry name" value="Ig-like_fold"/>
</dbReference>
<feature type="domain" description="Pili assembly chaperone N-terminal" evidence="1">
    <location>
        <begin position="39"/>
        <end position="156"/>
    </location>
</feature>
<keyword evidence="3" id="KW-1185">Reference proteome</keyword>
<accession>A0A926Z8H1</accession>
<dbReference type="Proteomes" id="UP000631421">
    <property type="component" value="Unassembled WGS sequence"/>
</dbReference>
<sequence>MRLQFSKLWLTLFLLLVNIQPSFAFKISPISRTFTPIGNEASQSYELTSDSNEPEAVQLSVVTREMDIDGNESYTPADDNFLIYPPQVILQPNTKQTVLVTWVGDSNPTKELYYRLVSEQVPINLTKPEAGKPTKVTAKVEILLKYMGSLYVRPENAEPKLVLDNVIVQKEKDKPVIAITFANQGAARATLADFKLNLASGGKTVALTTEQLKEITGQNILANHKRRFVISYPADLPQGTVTATFDYKQ</sequence>
<dbReference type="EMBL" id="JACJPY010000149">
    <property type="protein sequence ID" value="MBD2152780.1"/>
    <property type="molecule type" value="Genomic_DNA"/>
</dbReference>
<proteinExistence type="predicted"/>
<protein>
    <submittedName>
        <fullName evidence="2">Molecular chaperone</fullName>
    </submittedName>
</protein>
<evidence type="ECO:0000259" key="1">
    <source>
        <dbReference type="Pfam" id="PF00345"/>
    </source>
</evidence>
<name>A0A926Z8H1_9CYAN</name>
<dbReference type="Pfam" id="PF00345">
    <property type="entry name" value="PapD_N"/>
    <property type="match status" value="1"/>
</dbReference>
<comment type="caution">
    <text evidence="2">The sequence shown here is derived from an EMBL/GenBank/DDBJ whole genome shotgun (WGS) entry which is preliminary data.</text>
</comment>
<gene>
    <name evidence="2" type="ORF">H6F44_22080</name>
</gene>
<dbReference type="SUPFAM" id="SSF49354">
    <property type="entry name" value="PapD-like"/>
    <property type="match status" value="1"/>
</dbReference>
<dbReference type="GO" id="GO:0071555">
    <property type="term" value="P:cell wall organization"/>
    <property type="evidence" value="ECO:0007669"/>
    <property type="project" value="InterPro"/>
</dbReference>
<dbReference type="GO" id="GO:0030288">
    <property type="term" value="C:outer membrane-bounded periplasmic space"/>
    <property type="evidence" value="ECO:0007669"/>
    <property type="project" value="InterPro"/>
</dbReference>
<organism evidence="2 3">
    <name type="scientific">Pseudanabaena cinerea FACHB-1277</name>
    <dbReference type="NCBI Taxonomy" id="2949581"/>
    <lineage>
        <taxon>Bacteria</taxon>
        <taxon>Bacillati</taxon>
        <taxon>Cyanobacteriota</taxon>
        <taxon>Cyanophyceae</taxon>
        <taxon>Pseudanabaenales</taxon>
        <taxon>Pseudanabaenaceae</taxon>
        <taxon>Pseudanabaena</taxon>
        <taxon>Pseudanabaena cinerea</taxon>
    </lineage>
</organism>
<dbReference type="PANTHER" id="PTHR30251:SF4">
    <property type="entry name" value="SLR1668 PROTEIN"/>
    <property type="match status" value="1"/>
</dbReference>
<reference evidence="2" key="2">
    <citation type="submission" date="2020-08" db="EMBL/GenBank/DDBJ databases">
        <authorList>
            <person name="Chen M."/>
            <person name="Teng W."/>
            <person name="Zhao L."/>
            <person name="Hu C."/>
            <person name="Zhou Y."/>
            <person name="Han B."/>
            <person name="Song L."/>
            <person name="Shu W."/>
        </authorList>
    </citation>
    <scope>NUCLEOTIDE SEQUENCE</scope>
    <source>
        <strain evidence="2">FACHB-1277</strain>
    </source>
</reference>
<dbReference type="AlphaFoldDB" id="A0A926Z8H1"/>
<evidence type="ECO:0000313" key="3">
    <source>
        <dbReference type="Proteomes" id="UP000631421"/>
    </source>
</evidence>
<dbReference type="InterPro" id="IPR008962">
    <property type="entry name" value="PapD-like_sf"/>
</dbReference>
<dbReference type="RefSeq" id="WP_190353239.1">
    <property type="nucleotide sequence ID" value="NZ_JACJPY010000149.1"/>
</dbReference>
<dbReference type="InterPro" id="IPR050643">
    <property type="entry name" value="Periplasmic_pilus_chap"/>
</dbReference>
<dbReference type="PANTHER" id="PTHR30251">
    <property type="entry name" value="PILUS ASSEMBLY CHAPERONE"/>
    <property type="match status" value="1"/>
</dbReference>
<dbReference type="Gene3D" id="2.60.40.10">
    <property type="entry name" value="Immunoglobulins"/>
    <property type="match status" value="1"/>
</dbReference>
<dbReference type="InterPro" id="IPR016147">
    <property type="entry name" value="Pili_assmbl_chaperone_N"/>
</dbReference>